<evidence type="ECO:0000313" key="1">
    <source>
        <dbReference type="EMBL" id="QWG23979.1"/>
    </source>
</evidence>
<gene>
    <name evidence="1" type="ORF">KMZ93_03330</name>
</gene>
<proteinExistence type="predicted"/>
<name>A0A975P0M6_9BRAD</name>
<organism evidence="1 2">
    <name type="scientific">Bradyrhizobium sediminis</name>
    <dbReference type="NCBI Taxonomy" id="2840469"/>
    <lineage>
        <taxon>Bacteria</taxon>
        <taxon>Pseudomonadati</taxon>
        <taxon>Pseudomonadota</taxon>
        <taxon>Alphaproteobacteria</taxon>
        <taxon>Hyphomicrobiales</taxon>
        <taxon>Nitrobacteraceae</taxon>
        <taxon>Bradyrhizobium</taxon>
    </lineage>
</organism>
<protein>
    <submittedName>
        <fullName evidence="1">Uncharacterized protein</fullName>
    </submittedName>
</protein>
<dbReference type="AlphaFoldDB" id="A0A975P0M6"/>
<sequence length="84" mass="9018">MSDARRFASVLPDRDFVQMAGTAPNKFKLSVAGALHPAAENGPKLEQVNKSLLAATASHVRLPLTAVKGAGFYRARLGEWRDGI</sequence>
<dbReference type="Proteomes" id="UP000676951">
    <property type="component" value="Chromosome"/>
</dbReference>
<dbReference type="RefSeq" id="WP_215604728.1">
    <property type="nucleotide sequence ID" value="NZ_CP076136.1"/>
</dbReference>
<reference evidence="1 2" key="1">
    <citation type="submission" date="2021-06" db="EMBL/GenBank/DDBJ databases">
        <title>Bradyrhizobium sp. S2-11-4 Genome sequencing.</title>
        <authorList>
            <person name="Jin L."/>
        </authorList>
    </citation>
    <scope>NUCLEOTIDE SEQUENCE [LARGE SCALE GENOMIC DNA]</scope>
    <source>
        <strain evidence="1 2">S2-11-4</strain>
    </source>
</reference>
<evidence type="ECO:0000313" key="2">
    <source>
        <dbReference type="Proteomes" id="UP000676951"/>
    </source>
</evidence>
<dbReference type="EMBL" id="CP076136">
    <property type="protein sequence ID" value="QWG23979.1"/>
    <property type="molecule type" value="Genomic_DNA"/>
</dbReference>
<keyword evidence="2" id="KW-1185">Reference proteome</keyword>
<accession>A0A975P0M6</accession>